<feature type="transmembrane region" description="Helical" evidence="18">
    <location>
        <begin position="305"/>
        <end position="323"/>
    </location>
</feature>
<dbReference type="InterPro" id="IPR059000">
    <property type="entry name" value="ATPase_P-type_domA"/>
</dbReference>
<dbReference type="SFLD" id="SFLDG00002">
    <property type="entry name" value="C1.7:_P-type_atpase_like"/>
    <property type="match status" value="1"/>
</dbReference>
<dbReference type="PROSITE" id="PS50846">
    <property type="entry name" value="HMA_2"/>
    <property type="match status" value="2"/>
</dbReference>
<evidence type="ECO:0000256" key="11">
    <source>
        <dbReference type="ARBA" id="ARBA00022842"/>
    </source>
</evidence>
<dbReference type="PROSITE" id="PS01047">
    <property type="entry name" value="HMA_1"/>
    <property type="match status" value="2"/>
</dbReference>
<evidence type="ECO:0000256" key="19">
    <source>
        <dbReference type="SAM" id="MobiDB-lite"/>
    </source>
</evidence>
<dbReference type="Proteomes" id="UP000193467">
    <property type="component" value="Unassembled WGS sequence"/>
</dbReference>
<dbReference type="PRINTS" id="PR00942">
    <property type="entry name" value="CUATPASEI"/>
</dbReference>
<keyword evidence="7" id="KW-0677">Repeat</keyword>
<feature type="region of interest" description="Disordered" evidence="19">
    <location>
        <begin position="954"/>
        <end position="985"/>
    </location>
</feature>
<dbReference type="OrthoDB" id="432719at2759"/>
<dbReference type="Gene3D" id="2.70.150.10">
    <property type="entry name" value="Calcium-transporting ATPase, cytoplasmic transduction domain A"/>
    <property type="match status" value="1"/>
</dbReference>
<proteinExistence type="inferred from homology"/>
<keyword evidence="16 18" id="KW-0472">Membrane</keyword>
<keyword evidence="11" id="KW-0460">Magnesium</keyword>
<dbReference type="PROSITE" id="PS01229">
    <property type="entry name" value="COF_2"/>
    <property type="match status" value="1"/>
</dbReference>
<evidence type="ECO:0000256" key="3">
    <source>
        <dbReference type="ARBA" id="ARBA00012517"/>
    </source>
</evidence>
<dbReference type="GO" id="GO:0016020">
    <property type="term" value="C:membrane"/>
    <property type="evidence" value="ECO:0007669"/>
    <property type="project" value="UniProtKB-SubCell"/>
</dbReference>
<evidence type="ECO:0000313" key="22">
    <source>
        <dbReference type="Proteomes" id="UP000193467"/>
    </source>
</evidence>
<evidence type="ECO:0000256" key="9">
    <source>
        <dbReference type="ARBA" id="ARBA00022796"/>
    </source>
</evidence>
<keyword evidence="6 18" id="KW-0479">Metal-binding</keyword>
<organism evidence="21 22">
    <name type="scientific">Leucosporidium creatinivorum</name>
    <dbReference type="NCBI Taxonomy" id="106004"/>
    <lineage>
        <taxon>Eukaryota</taxon>
        <taxon>Fungi</taxon>
        <taxon>Dikarya</taxon>
        <taxon>Basidiomycota</taxon>
        <taxon>Pucciniomycotina</taxon>
        <taxon>Microbotryomycetes</taxon>
        <taxon>Leucosporidiales</taxon>
        <taxon>Leucosporidium</taxon>
    </lineage>
</organism>
<feature type="transmembrane region" description="Helical" evidence="18">
    <location>
        <begin position="886"/>
        <end position="908"/>
    </location>
</feature>
<evidence type="ECO:0000256" key="18">
    <source>
        <dbReference type="RuleBase" id="RU362081"/>
    </source>
</evidence>
<evidence type="ECO:0000256" key="12">
    <source>
        <dbReference type="ARBA" id="ARBA00022967"/>
    </source>
</evidence>
<dbReference type="InterPro" id="IPR017969">
    <property type="entry name" value="Heavy-metal-associated_CS"/>
</dbReference>
<feature type="domain" description="HMA" evidence="20">
    <location>
        <begin position="105"/>
        <end position="172"/>
    </location>
</feature>
<dbReference type="AlphaFoldDB" id="A0A1Y2ENY2"/>
<dbReference type="PRINTS" id="PR00119">
    <property type="entry name" value="CATATPASE"/>
</dbReference>
<keyword evidence="22" id="KW-1185">Reference proteome</keyword>
<dbReference type="GO" id="GO:0016887">
    <property type="term" value="F:ATP hydrolysis activity"/>
    <property type="evidence" value="ECO:0007669"/>
    <property type="project" value="InterPro"/>
</dbReference>
<dbReference type="EC" id="7.2.2.8" evidence="3"/>
<dbReference type="GO" id="GO:0055070">
    <property type="term" value="P:copper ion homeostasis"/>
    <property type="evidence" value="ECO:0007669"/>
    <property type="project" value="TreeGrafter"/>
</dbReference>
<dbReference type="SUPFAM" id="SSF81653">
    <property type="entry name" value="Calcium ATPase, transduction domain A"/>
    <property type="match status" value="1"/>
</dbReference>
<dbReference type="SUPFAM" id="SSF56784">
    <property type="entry name" value="HAD-like"/>
    <property type="match status" value="1"/>
</dbReference>
<keyword evidence="15" id="KW-0406">Ion transport</keyword>
<dbReference type="FunFam" id="3.30.70.100:FF:000001">
    <property type="entry name" value="ATPase copper transporting beta"/>
    <property type="match status" value="2"/>
</dbReference>
<dbReference type="InterPro" id="IPR023299">
    <property type="entry name" value="ATPase_P-typ_cyto_dom_N"/>
</dbReference>
<dbReference type="PROSITE" id="PS00154">
    <property type="entry name" value="ATPASE_E1_E2"/>
    <property type="match status" value="1"/>
</dbReference>
<dbReference type="GO" id="GO:0140581">
    <property type="term" value="F:P-type monovalent copper transporter activity"/>
    <property type="evidence" value="ECO:0007669"/>
    <property type="project" value="UniProtKB-EC"/>
</dbReference>
<comment type="subcellular location">
    <subcellularLocation>
        <location evidence="1">Endomembrane system</location>
        <topology evidence="1">Multi-pass membrane protein</topology>
    </subcellularLocation>
    <subcellularLocation>
        <location evidence="18">Membrane</location>
    </subcellularLocation>
</comment>
<evidence type="ECO:0000313" key="21">
    <source>
        <dbReference type="EMBL" id="ORY72565.1"/>
    </source>
</evidence>
<evidence type="ECO:0000256" key="15">
    <source>
        <dbReference type="ARBA" id="ARBA00023065"/>
    </source>
</evidence>
<feature type="transmembrane region" description="Helical" evidence="18">
    <location>
        <begin position="273"/>
        <end position="293"/>
    </location>
</feature>
<evidence type="ECO:0000256" key="14">
    <source>
        <dbReference type="ARBA" id="ARBA00023008"/>
    </source>
</evidence>
<evidence type="ECO:0000256" key="10">
    <source>
        <dbReference type="ARBA" id="ARBA00022840"/>
    </source>
</evidence>
<feature type="transmembrane region" description="Helical" evidence="18">
    <location>
        <begin position="202"/>
        <end position="222"/>
    </location>
</feature>
<feature type="transmembrane region" description="Helical" evidence="18">
    <location>
        <begin position="461"/>
        <end position="483"/>
    </location>
</feature>
<evidence type="ECO:0000256" key="13">
    <source>
        <dbReference type="ARBA" id="ARBA00022989"/>
    </source>
</evidence>
<keyword evidence="13 18" id="KW-1133">Transmembrane helix</keyword>
<dbReference type="InterPro" id="IPR023214">
    <property type="entry name" value="HAD_sf"/>
</dbReference>
<dbReference type="SUPFAM" id="SSF81665">
    <property type="entry name" value="Calcium ATPase, transmembrane domain M"/>
    <property type="match status" value="1"/>
</dbReference>
<keyword evidence="12" id="KW-1278">Translocase</keyword>
<dbReference type="Pfam" id="PF00122">
    <property type="entry name" value="E1-E2_ATPase"/>
    <property type="match status" value="1"/>
</dbReference>
<dbReference type="FunFam" id="2.70.150.10:FF:000002">
    <property type="entry name" value="Copper-transporting ATPase 1, putative"/>
    <property type="match status" value="1"/>
</dbReference>
<dbReference type="Gene3D" id="3.40.1110.10">
    <property type="entry name" value="Calcium-transporting ATPase, cytoplasmic domain N"/>
    <property type="match status" value="1"/>
</dbReference>
<keyword evidence="10 18" id="KW-0067">ATP-binding</keyword>
<keyword evidence="5 18" id="KW-0812">Transmembrane</keyword>
<feature type="transmembrane region" description="Helical" evidence="18">
    <location>
        <begin position="234"/>
        <end position="261"/>
    </location>
</feature>
<reference evidence="21 22" key="1">
    <citation type="submission" date="2016-07" db="EMBL/GenBank/DDBJ databases">
        <title>Pervasive Adenine N6-methylation of Active Genes in Fungi.</title>
        <authorList>
            <consortium name="DOE Joint Genome Institute"/>
            <person name="Mondo S.J."/>
            <person name="Dannebaum R.O."/>
            <person name="Kuo R.C."/>
            <person name="Labutti K."/>
            <person name="Haridas S."/>
            <person name="Kuo A."/>
            <person name="Salamov A."/>
            <person name="Ahrendt S.R."/>
            <person name="Lipzen A."/>
            <person name="Sullivan W."/>
            <person name="Andreopoulos W.B."/>
            <person name="Clum A."/>
            <person name="Lindquist E."/>
            <person name="Daum C."/>
            <person name="Ramamoorthy G.K."/>
            <person name="Gryganskyi A."/>
            <person name="Culley D."/>
            <person name="Magnuson J.K."/>
            <person name="James T.Y."/>
            <person name="O'Malley M.A."/>
            <person name="Stajich J.E."/>
            <person name="Spatafora J.W."/>
            <person name="Visel A."/>
            <person name="Grigoriev I.V."/>
        </authorList>
    </citation>
    <scope>NUCLEOTIDE SEQUENCE [LARGE SCALE GENOMIC DNA]</scope>
    <source>
        <strain evidence="21 22">62-1032</strain>
    </source>
</reference>
<comment type="similarity">
    <text evidence="2 18">Belongs to the cation transport ATPase (P-type) (TC 3.A.3) family. Type IB subfamily.</text>
</comment>
<feature type="transmembrane region" description="Helical" evidence="18">
    <location>
        <begin position="857"/>
        <end position="880"/>
    </location>
</feature>
<dbReference type="InterPro" id="IPR023298">
    <property type="entry name" value="ATPase_P-typ_TM_dom_sf"/>
</dbReference>
<dbReference type="InterPro" id="IPR006122">
    <property type="entry name" value="HMA_Cu_ion-bd"/>
</dbReference>
<evidence type="ECO:0000256" key="1">
    <source>
        <dbReference type="ARBA" id="ARBA00004127"/>
    </source>
</evidence>
<evidence type="ECO:0000259" key="20">
    <source>
        <dbReference type="PROSITE" id="PS50846"/>
    </source>
</evidence>
<evidence type="ECO:0000256" key="7">
    <source>
        <dbReference type="ARBA" id="ARBA00022737"/>
    </source>
</evidence>
<evidence type="ECO:0000256" key="6">
    <source>
        <dbReference type="ARBA" id="ARBA00022723"/>
    </source>
</evidence>
<dbReference type="PRINTS" id="PR00943">
    <property type="entry name" value="CUATPASE"/>
</dbReference>
<keyword evidence="14" id="KW-0186">Copper</keyword>
<dbReference type="GO" id="GO:0043682">
    <property type="term" value="F:P-type divalent copper transporter activity"/>
    <property type="evidence" value="ECO:0007669"/>
    <property type="project" value="TreeGrafter"/>
</dbReference>
<feature type="compositionally biased region" description="Acidic residues" evidence="19">
    <location>
        <begin position="971"/>
        <end position="981"/>
    </location>
</feature>
<dbReference type="NCBIfam" id="TIGR00003">
    <property type="entry name" value="copper ion binding protein"/>
    <property type="match status" value="1"/>
</dbReference>
<comment type="caution">
    <text evidence="21">The sequence shown here is derived from an EMBL/GenBank/DDBJ whole genome shotgun (WGS) entry which is preliminary data.</text>
</comment>
<keyword evidence="9" id="KW-0187">Copper transport</keyword>
<dbReference type="Gene3D" id="3.30.70.100">
    <property type="match status" value="2"/>
</dbReference>
<dbReference type="SFLD" id="SFLDF00027">
    <property type="entry name" value="p-type_atpase"/>
    <property type="match status" value="1"/>
</dbReference>
<keyword evidence="8 18" id="KW-0547">Nucleotide-binding</keyword>
<evidence type="ECO:0000256" key="16">
    <source>
        <dbReference type="ARBA" id="ARBA00023136"/>
    </source>
</evidence>
<gene>
    <name evidence="21" type="ORF">BCR35DRAFT_307566</name>
</gene>
<evidence type="ECO:0000256" key="17">
    <source>
        <dbReference type="ARBA" id="ARBA00080126"/>
    </source>
</evidence>
<evidence type="ECO:0000256" key="8">
    <source>
        <dbReference type="ARBA" id="ARBA00022741"/>
    </source>
</evidence>
<dbReference type="Pfam" id="PF00702">
    <property type="entry name" value="Hydrolase"/>
    <property type="match status" value="1"/>
</dbReference>
<dbReference type="InterPro" id="IPR001757">
    <property type="entry name" value="P_typ_ATPase"/>
</dbReference>
<dbReference type="STRING" id="106004.A0A1Y2ENY2"/>
<dbReference type="FunCoup" id="A0A1Y2ENY2">
    <property type="interactions" value="350"/>
</dbReference>
<dbReference type="InterPro" id="IPR036412">
    <property type="entry name" value="HAD-like_sf"/>
</dbReference>
<dbReference type="GO" id="GO:0012505">
    <property type="term" value="C:endomembrane system"/>
    <property type="evidence" value="ECO:0007669"/>
    <property type="project" value="UniProtKB-SubCell"/>
</dbReference>
<dbReference type="InterPro" id="IPR036163">
    <property type="entry name" value="HMA_dom_sf"/>
</dbReference>
<sequence>MDPLAAKEPLLDDKDDLDVLSFGGPTVDVPLTAQLKVEGMTCGACVASIEGGLRDQAGIASVKVALLAERAVIEYDPAFWSPEKLAEEIEDMGFEASPIQPVVADTITLQVYGMTCGACVSSIESSLNSTPGILSAVVSLATERANITYDPLVISGARDIVDLISDIGFDATLTSDENNAVQLRSLARTKEIQEWKRAFERAFCFGLPVFVLSMVCPMVPFLRYFVDCKIFQGIYLGDVLCLALTIPVQFGIGWRFIAAAWRAIKHRSATMDVLIVLGTSAAFAYSITAMLLAPFSSDPDYHPKVFFETSTMLITFITFGRYLENLAKGKTSTALSQLMSLAPSQAIIYTDAPACTKEKKVPTELVQVGDTVKIVPGDKIPADGTVIRGESSVDESMVTGEVMPVSKMLGEAVIGGTVNGSGTFDMKVTRAGKDTALAQIVHLVEEAQTSKAPIQAFADTVAGYFVPTVISLGLVTFVAWMVISHSTSHLPHVFEEKGTSKFMVCLKLCISVVVVACPCALGLSTPTAVMVGTGVGAQNGILIKGAGPLEASHRVDRIILDKTGTITVGKLDVVGVKWADRTGLEDAQAELNGGQSIAGWQEDAILLFAAAETKSEHPLAKAVAKWGLRSLGLNEVPSSLEVVAFESVTGLGVRCNVSGHFPSLSSSSSFTSTHTIEIGNASFLSQSHVSLPPSHESFKQREESLGRTCILVAIDQSLACVISLADTIKGEARQAIDALRWMGIEVAVVTGDQQATAVAIAADVGIAPEDVHAGVSPNGKRAIVERLQKEGHRVAMVGDGINDSPALAVADVGIALCTGTDIAIEAADIVLMKSDLLDVVAALDLSRRIFRQIRLNFIWATVYNLVGIPLAMGFFLPWNIHLHPMMAGAAMAFSSVSVVASSLTLRWWRRPRIARRPDDPLGDKMEGSFFEIVGALWESVAAWVPRRKGESRRTGEVRRPSEYGLLRSESTDEDDEEEDIPLVEAAGRIKLTGEERV</sequence>
<protein>
    <recommendedName>
        <fullName evidence="3">P-type Cu(+) transporter</fullName>
        <ecNumber evidence="3">7.2.2.8</ecNumber>
    </recommendedName>
    <alternativeName>
        <fullName evidence="17">Cu(2+)-ATPase</fullName>
    </alternativeName>
</protein>
<evidence type="ECO:0000256" key="5">
    <source>
        <dbReference type="ARBA" id="ARBA00022692"/>
    </source>
</evidence>
<feature type="transmembrane region" description="Helical" evidence="18">
    <location>
        <begin position="503"/>
        <end position="523"/>
    </location>
</feature>
<dbReference type="InterPro" id="IPR018303">
    <property type="entry name" value="ATPase_P-typ_P_site"/>
</dbReference>
<evidence type="ECO:0000256" key="2">
    <source>
        <dbReference type="ARBA" id="ARBA00006024"/>
    </source>
</evidence>
<dbReference type="GO" id="GO:0005524">
    <property type="term" value="F:ATP binding"/>
    <property type="evidence" value="ECO:0007669"/>
    <property type="project" value="UniProtKB-UniRule"/>
</dbReference>
<dbReference type="Gene3D" id="3.40.50.1000">
    <property type="entry name" value="HAD superfamily/HAD-like"/>
    <property type="match status" value="1"/>
</dbReference>
<evidence type="ECO:0000256" key="4">
    <source>
        <dbReference type="ARBA" id="ARBA00022448"/>
    </source>
</evidence>
<dbReference type="InterPro" id="IPR006121">
    <property type="entry name" value="HMA_dom"/>
</dbReference>
<dbReference type="SFLD" id="SFLDS00003">
    <property type="entry name" value="Haloacid_Dehalogenase"/>
    <property type="match status" value="1"/>
</dbReference>
<keyword evidence="4" id="KW-0813">Transport</keyword>
<dbReference type="InterPro" id="IPR027256">
    <property type="entry name" value="P-typ_ATPase_IB"/>
</dbReference>
<dbReference type="PANTHER" id="PTHR43520">
    <property type="entry name" value="ATP7, ISOFORM B"/>
    <property type="match status" value="1"/>
</dbReference>
<dbReference type="CDD" id="cd00371">
    <property type="entry name" value="HMA"/>
    <property type="match status" value="2"/>
</dbReference>
<accession>A0A1Y2ENY2</accession>
<name>A0A1Y2ENY2_9BASI</name>
<dbReference type="InterPro" id="IPR008250">
    <property type="entry name" value="ATPase_P-typ_transduc_dom_A_sf"/>
</dbReference>
<dbReference type="CDD" id="cd02094">
    <property type="entry name" value="P-type_ATPase_Cu-like"/>
    <property type="match status" value="1"/>
</dbReference>
<dbReference type="Pfam" id="PF00403">
    <property type="entry name" value="HMA"/>
    <property type="match status" value="2"/>
</dbReference>
<dbReference type="GO" id="GO:0005507">
    <property type="term" value="F:copper ion binding"/>
    <property type="evidence" value="ECO:0007669"/>
    <property type="project" value="InterPro"/>
</dbReference>
<feature type="domain" description="HMA" evidence="20">
    <location>
        <begin position="31"/>
        <end position="97"/>
    </location>
</feature>
<dbReference type="SUPFAM" id="SSF55008">
    <property type="entry name" value="HMA, heavy metal-associated domain"/>
    <property type="match status" value="2"/>
</dbReference>
<dbReference type="NCBIfam" id="TIGR01525">
    <property type="entry name" value="ATPase-IB_hvy"/>
    <property type="match status" value="1"/>
</dbReference>
<dbReference type="EMBL" id="MCGR01000051">
    <property type="protein sequence ID" value="ORY72565.1"/>
    <property type="molecule type" value="Genomic_DNA"/>
</dbReference>
<dbReference type="InParanoid" id="A0A1Y2ENY2"/>
<dbReference type="PANTHER" id="PTHR43520:SF8">
    <property type="entry name" value="P-TYPE CU(+) TRANSPORTER"/>
    <property type="match status" value="1"/>
</dbReference>
<dbReference type="InterPro" id="IPR044492">
    <property type="entry name" value="P_typ_ATPase_HD_dom"/>
</dbReference>
<dbReference type="NCBIfam" id="TIGR01494">
    <property type="entry name" value="ATPase_P-type"/>
    <property type="match status" value="2"/>
</dbReference>